<name>A0A7I8DJU0_9FIRM</name>
<dbReference type="Proteomes" id="UP000515703">
    <property type="component" value="Chromosome"/>
</dbReference>
<dbReference type="EMBL" id="AP023368">
    <property type="protein sequence ID" value="BCJ97614.1"/>
    <property type="molecule type" value="Genomic_DNA"/>
</dbReference>
<dbReference type="AlphaFoldDB" id="A0A7I8DJU0"/>
<accession>A0A7I8DJU0</accession>
<reference evidence="1 2" key="2">
    <citation type="submission" date="2020-08" db="EMBL/GenBank/DDBJ databases">
        <authorList>
            <person name="Ueki A."/>
            <person name="Tonouchi A."/>
        </authorList>
    </citation>
    <scope>NUCLEOTIDE SEQUENCE [LARGE SCALE GENOMIC DNA]</scope>
    <source>
        <strain evidence="1 2">CTTW</strain>
    </source>
</reference>
<keyword evidence="2" id="KW-1185">Reference proteome</keyword>
<protein>
    <submittedName>
        <fullName evidence="1">Uncharacterized protein</fullName>
    </submittedName>
</protein>
<dbReference type="KEGG" id="acht:bsdcttw_06550"/>
<gene>
    <name evidence="1" type="ORF">bsdcttw_06550</name>
</gene>
<evidence type="ECO:0000313" key="2">
    <source>
        <dbReference type="Proteomes" id="UP000515703"/>
    </source>
</evidence>
<proteinExistence type="predicted"/>
<organism evidence="1 2">
    <name type="scientific">Anaerocolumna chitinilytica</name>
    <dbReference type="NCBI Taxonomy" id="1727145"/>
    <lineage>
        <taxon>Bacteria</taxon>
        <taxon>Bacillati</taxon>
        <taxon>Bacillota</taxon>
        <taxon>Clostridia</taxon>
        <taxon>Lachnospirales</taxon>
        <taxon>Lachnospiraceae</taxon>
        <taxon>Anaerocolumna</taxon>
    </lineage>
</organism>
<dbReference type="RefSeq" id="WP_185258024.1">
    <property type="nucleotide sequence ID" value="NZ_AP023368.1"/>
</dbReference>
<sequence>MVNYMVVDDSHIQIANGIFGEVTSFQTYPSGELESLKLEGKNMVVTHAGELIPAYTETPRRKNTPSVEFYKNGMMKAVMLEEQSEVVTPIGEIPAEKITFYPSGEVHRVFITDGKISGFWTEEEEKNHNIPLTFEFDFTSFTAYLSAINFYQSGAVRSITLYPGERVLINTPAGEMETAIGFSLYESGELESVEPAAPVRIATPIGYLSAYDSNALGVHADENSLKFSAEGKLLSIKTEENRIIIQSDKGSQDKFYSTEIWKPVLKPHPLHDDVMTSEAMKISFDWEQDTVTLISEQEATYPIQGTRFVVGKADSGQMGCTPSDCGSCFLCGERNTTMK</sequence>
<reference evidence="1 2" key="1">
    <citation type="submission" date="2020-08" db="EMBL/GenBank/DDBJ databases">
        <title>Draft genome sequencing of an Anaerocolumna strain isolated from anoxic soil subjected to BSD treatment.</title>
        <authorList>
            <person name="Uek A."/>
            <person name="Tonouchi A."/>
        </authorList>
    </citation>
    <scope>NUCLEOTIDE SEQUENCE [LARGE SCALE GENOMIC DNA]</scope>
    <source>
        <strain evidence="1 2">CTTW</strain>
    </source>
</reference>
<evidence type="ECO:0000313" key="1">
    <source>
        <dbReference type="EMBL" id="BCJ97614.1"/>
    </source>
</evidence>